<protein>
    <recommendedName>
        <fullName evidence="16">VLRF1 domain-containing protein</fullName>
    </recommendedName>
</protein>
<evidence type="ECO:0000256" key="15">
    <source>
        <dbReference type="SAM" id="MobiDB-lite"/>
    </source>
</evidence>
<comment type="subcellular location">
    <subcellularLocation>
        <location evidence="1">Cytoplasm</location>
    </subcellularLocation>
</comment>
<keyword evidence="5" id="KW-0479">Metal-binding</keyword>
<proteinExistence type="inferred from homology"/>
<evidence type="ECO:0000256" key="8">
    <source>
        <dbReference type="ARBA" id="ARBA00022771"/>
    </source>
</evidence>
<feature type="compositionally biased region" description="Acidic residues" evidence="15">
    <location>
        <begin position="88"/>
        <end position="100"/>
    </location>
</feature>
<name>A0ABQ6MFW3_9STRA</name>
<evidence type="ECO:0000313" key="18">
    <source>
        <dbReference type="Proteomes" id="UP001165060"/>
    </source>
</evidence>
<evidence type="ECO:0000256" key="11">
    <source>
        <dbReference type="ARBA" id="ARBA00023043"/>
    </source>
</evidence>
<keyword evidence="18" id="KW-1185">Reference proteome</keyword>
<evidence type="ECO:0000256" key="1">
    <source>
        <dbReference type="ARBA" id="ARBA00004496"/>
    </source>
</evidence>
<dbReference type="Pfam" id="PF18826">
    <property type="entry name" value="bVLRF1"/>
    <property type="match status" value="1"/>
</dbReference>
<dbReference type="InterPro" id="IPR041175">
    <property type="entry name" value="VLRF1/Vms1"/>
</dbReference>
<comment type="domain">
    <text evidence="14">The VLRF1 domain mediates binding to the 60S ribosomal subunit.</text>
</comment>
<feature type="region of interest" description="Disordered" evidence="15">
    <location>
        <begin position="78"/>
        <end position="104"/>
    </location>
</feature>
<comment type="caution">
    <text evidence="17">The sequence shown here is derived from an EMBL/GenBank/DDBJ whole genome shotgun (WGS) entry which is preliminary data.</text>
</comment>
<comment type="similarity">
    <text evidence="2 14">Belongs to the ANKZF1/VMS1 family.</text>
</comment>
<reference evidence="17 18" key="1">
    <citation type="journal article" date="2023" name="Commun. Biol.">
        <title>Genome analysis of Parmales, the sister group of diatoms, reveals the evolutionary specialization of diatoms from phago-mixotrophs to photoautotrophs.</title>
        <authorList>
            <person name="Ban H."/>
            <person name="Sato S."/>
            <person name="Yoshikawa S."/>
            <person name="Yamada K."/>
            <person name="Nakamura Y."/>
            <person name="Ichinomiya M."/>
            <person name="Sato N."/>
            <person name="Blanc-Mathieu R."/>
            <person name="Endo H."/>
            <person name="Kuwata A."/>
            <person name="Ogata H."/>
        </authorList>
    </citation>
    <scope>NUCLEOTIDE SEQUENCE [LARGE SCALE GENOMIC DNA]</scope>
</reference>
<dbReference type="Gene3D" id="1.25.40.20">
    <property type="entry name" value="Ankyrin repeat-containing domain"/>
    <property type="match status" value="1"/>
</dbReference>
<dbReference type="InterPro" id="IPR036770">
    <property type="entry name" value="Ankyrin_rpt-contain_sf"/>
</dbReference>
<evidence type="ECO:0000256" key="3">
    <source>
        <dbReference type="ARBA" id="ARBA00022490"/>
    </source>
</evidence>
<feature type="compositionally biased region" description="Basic residues" evidence="15">
    <location>
        <begin position="493"/>
        <end position="504"/>
    </location>
</feature>
<sequence length="595" mass="61924">MAALASASKTAQGAQGAQGPPPAAQLSARSLSLCSPLLAELLLPLLPDAAEPAPGGTPGEAPGGVVCSSSAAALFPGSSSGAPGAAEGSDDSDAASDDDSLPGAALKLTEGVPSVLLPLPPSAASAASCASAAPADCLVLPTAILAPPSPADPPPTAGSLARRFHSLCAELSAPGGSPVLVLLLRSGRFAAGIFQPSPNHAASPARCLAHKATTHYTVRKGQGGAQSSNDGAKGKAKSVGSQLRRAGEESLRLDVQAFLEENRGHLGRCGHLFLSVPNKMKKDFFGGGLVARDDGRIRGVPMTVKRPSFDAVKHVYEQLMVGKRRPLTREEVREITGERRRDEERERGEAAEARRKREEERRLRREAAGRPAAAGPGAAPATPYTPAHEAAASGDAAGLDDLLAAEGDVPGLSLGAGALEQTPLHLAAGLANPAAAARMIGALLRGGADPAALDSHGRSPYQVAGTDRAREAFRVPAGLTEEAIKAKKEKEKEKKKRQKEKAKLKKAEEREEERQEEEKAREEAEAAKAADDAKRARAGLRSKEKANACDMCGKVVRRRADMFNRLDWAYCSTDCVKGHQREMAAQAAMARMAVK</sequence>
<feature type="compositionally biased region" description="Low complexity" evidence="15">
    <location>
        <begin position="78"/>
        <end position="87"/>
    </location>
</feature>
<dbReference type="Pfam" id="PF18716">
    <property type="entry name" value="VATC"/>
    <property type="match status" value="1"/>
</dbReference>
<feature type="region of interest" description="Disordered" evidence="15">
    <location>
        <begin position="486"/>
        <end position="539"/>
    </location>
</feature>
<feature type="domain" description="VLRF1" evidence="16">
    <location>
        <begin position="175"/>
        <end position="322"/>
    </location>
</feature>
<keyword evidence="3 14" id="KW-0963">Cytoplasm</keyword>
<dbReference type="PANTHER" id="PTHR16036">
    <property type="entry name" value="ANKYRIN REPEAT AND ZINC FINGER DOMAIN-CONTAINING PROTEIN 1"/>
    <property type="match status" value="1"/>
</dbReference>
<evidence type="ECO:0000259" key="16">
    <source>
        <dbReference type="PROSITE" id="PS52044"/>
    </source>
</evidence>
<evidence type="ECO:0000256" key="12">
    <source>
        <dbReference type="ARBA" id="ARBA00023054"/>
    </source>
</evidence>
<evidence type="ECO:0000256" key="5">
    <source>
        <dbReference type="ARBA" id="ARBA00022723"/>
    </source>
</evidence>
<evidence type="ECO:0000256" key="2">
    <source>
        <dbReference type="ARBA" id="ARBA00009262"/>
    </source>
</evidence>
<dbReference type="Proteomes" id="UP001165060">
    <property type="component" value="Unassembled WGS sequence"/>
</dbReference>
<keyword evidence="12" id="KW-0175">Coiled coil</keyword>
<evidence type="ECO:0000256" key="6">
    <source>
        <dbReference type="ARBA" id="ARBA00022737"/>
    </source>
</evidence>
<feature type="active site" evidence="14">
    <location>
        <position position="226"/>
    </location>
</feature>
<feature type="region of interest" description="Disordered" evidence="15">
    <location>
        <begin position="1"/>
        <end position="26"/>
    </location>
</feature>
<dbReference type="PROSITE" id="PS50088">
    <property type="entry name" value="ANK_REPEAT"/>
    <property type="match status" value="1"/>
</dbReference>
<keyword evidence="11 13" id="KW-0040">ANK repeat</keyword>
<evidence type="ECO:0000256" key="4">
    <source>
        <dbReference type="ARBA" id="ARBA00022722"/>
    </source>
</evidence>
<organism evidence="17 18">
    <name type="scientific">Tetraparma gracilis</name>
    <dbReference type="NCBI Taxonomy" id="2962635"/>
    <lineage>
        <taxon>Eukaryota</taxon>
        <taxon>Sar</taxon>
        <taxon>Stramenopiles</taxon>
        <taxon>Ochrophyta</taxon>
        <taxon>Bolidophyceae</taxon>
        <taxon>Parmales</taxon>
        <taxon>Triparmaceae</taxon>
        <taxon>Tetraparma</taxon>
    </lineage>
</organism>
<keyword evidence="4 14" id="KW-0540">Nuclease</keyword>
<feature type="repeat" description="ANK" evidence="13">
    <location>
        <begin position="419"/>
        <end position="455"/>
    </location>
</feature>
<keyword evidence="9 14" id="KW-0378">Hydrolase</keyword>
<evidence type="ECO:0000256" key="9">
    <source>
        <dbReference type="ARBA" id="ARBA00022801"/>
    </source>
</evidence>
<keyword evidence="8" id="KW-0863">Zinc-finger</keyword>
<dbReference type="PROSITE" id="PS52044">
    <property type="entry name" value="VLRF1"/>
    <property type="match status" value="1"/>
</dbReference>
<dbReference type="InterPro" id="IPR047139">
    <property type="entry name" value="ANKZ1/VMS1"/>
</dbReference>
<dbReference type="PANTHER" id="PTHR16036:SF2">
    <property type="entry name" value="TRNA ENDONUCLEASE ANKZF1"/>
    <property type="match status" value="1"/>
</dbReference>
<keyword evidence="10" id="KW-0862">Zinc</keyword>
<dbReference type="SUPFAM" id="SSF48403">
    <property type="entry name" value="Ankyrin repeat"/>
    <property type="match status" value="1"/>
</dbReference>
<keyword evidence="7 14" id="KW-0255">Endonuclease</keyword>
<dbReference type="InterPro" id="IPR002110">
    <property type="entry name" value="Ankyrin_rpt"/>
</dbReference>
<evidence type="ECO:0000256" key="10">
    <source>
        <dbReference type="ARBA" id="ARBA00022833"/>
    </source>
</evidence>
<evidence type="ECO:0000256" key="13">
    <source>
        <dbReference type="PROSITE-ProRule" id="PRU00023"/>
    </source>
</evidence>
<dbReference type="EMBL" id="BRYB01001428">
    <property type="protein sequence ID" value="GMI25575.1"/>
    <property type="molecule type" value="Genomic_DNA"/>
</dbReference>
<feature type="compositionally biased region" description="Basic and acidic residues" evidence="15">
    <location>
        <begin position="336"/>
        <end position="368"/>
    </location>
</feature>
<evidence type="ECO:0000313" key="17">
    <source>
        <dbReference type="EMBL" id="GMI25575.1"/>
    </source>
</evidence>
<accession>A0ABQ6MFW3</accession>
<keyword evidence="6" id="KW-0677">Repeat</keyword>
<feature type="region of interest" description="Disordered" evidence="15">
    <location>
        <begin position="219"/>
        <end position="245"/>
    </location>
</feature>
<feature type="compositionally biased region" description="Low complexity" evidence="15">
    <location>
        <begin position="369"/>
        <end position="393"/>
    </location>
</feature>
<evidence type="ECO:0000256" key="14">
    <source>
        <dbReference type="PROSITE-ProRule" id="PRU01389"/>
    </source>
</evidence>
<evidence type="ECO:0000256" key="7">
    <source>
        <dbReference type="ARBA" id="ARBA00022759"/>
    </source>
</evidence>
<dbReference type="InterPro" id="IPR041540">
    <property type="entry name" value="VATC"/>
</dbReference>
<gene>
    <name evidence="17" type="ORF">TeGR_g4490</name>
</gene>
<feature type="compositionally biased region" description="Basic and acidic residues" evidence="15">
    <location>
        <begin position="505"/>
        <end position="539"/>
    </location>
</feature>
<feature type="region of interest" description="Disordered" evidence="15">
    <location>
        <begin position="336"/>
        <end position="393"/>
    </location>
</feature>